<dbReference type="AlphaFoldDB" id="A0A1M5UTQ9"/>
<sequence length="325" mass="37135">MKRLILTGQYSLERTDLADVVIPFICFRFVWGPLPSPDELASYVAARSDTHAPGAHWSDYAGRWPDAIGARKDLGLLEFCRHCEAVELWFDPTPNDQLQRVWLLDYFRSYPEIVARLRLRLVDFDLNAASGEELGRWQVPAVAVTRDVLETASATWQAYRMTTPEACFDLLGRDLSALPLLRPALFDLLEELPSGTTGLGATEMRMLELIASGYERTNALFHLRSLRQTRIFNEWEHGYLLDGLAHGPIPAVAGLDDELRTIGRENLGKRLPAYHRSRLSLTEFGKAIVAHKEDFSRHNPIDRWWGGTRLTNDRLWRWNPVLMKP</sequence>
<evidence type="ECO:0000313" key="2">
    <source>
        <dbReference type="Proteomes" id="UP000189796"/>
    </source>
</evidence>
<protein>
    <submittedName>
        <fullName evidence="1">Uncharacterized protein</fullName>
    </submittedName>
</protein>
<reference evidence="1 2" key="1">
    <citation type="submission" date="2016-11" db="EMBL/GenBank/DDBJ databases">
        <authorList>
            <person name="Jaros S."/>
            <person name="Januszkiewicz K."/>
            <person name="Wedrychowicz H."/>
        </authorList>
    </citation>
    <scope>NUCLEOTIDE SEQUENCE [LARGE SCALE GENOMIC DNA]</scope>
    <source>
        <strain evidence="1 2">GAS138</strain>
    </source>
</reference>
<evidence type="ECO:0000313" key="1">
    <source>
        <dbReference type="EMBL" id="SHH66422.1"/>
    </source>
</evidence>
<accession>A0A1M5UTQ9</accession>
<gene>
    <name evidence="1" type="ORF">SAMN05443248_5596</name>
</gene>
<dbReference type="RefSeq" id="WP_172842673.1">
    <property type="nucleotide sequence ID" value="NZ_LT670817.1"/>
</dbReference>
<dbReference type="EMBL" id="LT670817">
    <property type="protein sequence ID" value="SHH66422.1"/>
    <property type="molecule type" value="Genomic_DNA"/>
</dbReference>
<dbReference type="Proteomes" id="UP000189796">
    <property type="component" value="Chromosome I"/>
</dbReference>
<organism evidence="1 2">
    <name type="scientific">Bradyrhizobium erythrophlei</name>
    <dbReference type="NCBI Taxonomy" id="1437360"/>
    <lineage>
        <taxon>Bacteria</taxon>
        <taxon>Pseudomonadati</taxon>
        <taxon>Pseudomonadota</taxon>
        <taxon>Alphaproteobacteria</taxon>
        <taxon>Hyphomicrobiales</taxon>
        <taxon>Nitrobacteraceae</taxon>
        <taxon>Bradyrhizobium</taxon>
    </lineage>
</organism>
<proteinExistence type="predicted"/>
<name>A0A1M5UTQ9_9BRAD</name>